<sequence>MDKGSDAILFHLKMHGTASAEALASRLGISAQAARQSLERLLRDGLVAFADTPAGRGRPRRAWSLTGAAQARFPDTHAELTAELIGLIRDEFGEAGLDAVVARRAGHVRAYYRSRCGIRPSIEGRLAALAEARSAEGYMAAWTREPDGSFLLVENHCPICAAAMVCQGFCASELDLFREVVGRDWRVERLDHIVAGARRCAYRISAATQAQPAAS</sequence>
<organism evidence="2 3">
    <name type="scientific">Labrys wisconsinensis</name>
    <dbReference type="NCBI Taxonomy" id="425677"/>
    <lineage>
        <taxon>Bacteria</taxon>
        <taxon>Pseudomonadati</taxon>
        <taxon>Pseudomonadota</taxon>
        <taxon>Alphaproteobacteria</taxon>
        <taxon>Hyphomicrobiales</taxon>
        <taxon>Xanthobacteraceae</taxon>
        <taxon>Labrys</taxon>
    </lineage>
</organism>
<dbReference type="InterPro" id="IPR036388">
    <property type="entry name" value="WH-like_DNA-bd_sf"/>
</dbReference>
<dbReference type="Proteomes" id="UP001242480">
    <property type="component" value="Unassembled WGS sequence"/>
</dbReference>
<protein>
    <submittedName>
        <fullName evidence="2">ArsR family transcriptional regulator</fullName>
    </submittedName>
</protein>
<evidence type="ECO:0000313" key="3">
    <source>
        <dbReference type="Proteomes" id="UP001242480"/>
    </source>
</evidence>
<dbReference type="EMBL" id="JAUSVX010000002">
    <property type="protein sequence ID" value="MDQ0468727.1"/>
    <property type="molecule type" value="Genomic_DNA"/>
</dbReference>
<dbReference type="RefSeq" id="WP_307270324.1">
    <property type="nucleotide sequence ID" value="NZ_JAUSVX010000002.1"/>
</dbReference>
<dbReference type="InterPro" id="IPR036390">
    <property type="entry name" value="WH_DNA-bd_sf"/>
</dbReference>
<dbReference type="Pfam" id="PF12802">
    <property type="entry name" value="MarR_2"/>
    <property type="match status" value="1"/>
</dbReference>
<name>A0ABU0J391_9HYPH</name>
<dbReference type="InterPro" id="IPR000835">
    <property type="entry name" value="HTH_MarR-typ"/>
</dbReference>
<dbReference type="SUPFAM" id="SSF46785">
    <property type="entry name" value="Winged helix' DNA-binding domain"/>
    <property type="match status" value="1"/>
</dbReference>
<evidence type="ECO:0000259" key="1">
    <source>
        <dbReference type="Pfam" id="PF12802"/>
    </source>
</evidence>
<feature type="domain" description="HTH marR-type" evidence="1">
    <location>
        <begin position="8"/>
        <end position="55"/>
    </location>
</feature>
<proteinExistence type="predicted"/>
<comment type="caution">
    <text evidence="2">The sequence shown here is derived from an EMBL/GenBank/DDBJ whole genome shotgun (WGS) entry which is preliminary data.</text>
</comment>
<gene>
    <name evidence="2" type="ORF">QO011_001727</name>
</gene>
<dbReference type="Gene3D" id="1.10.10.10">
    <property type="entry name" value="Winged helix-like DNA-binding domain superfamily/Winged helix DNA-binding domain"/>
    <property type="match status" value="1"/>
</dbReference>
<accession>A0ABU0J391</accession>
<evidence type="ECO:0000313" key="2">
    <source>
        <dbReference type="EMBL" id="MDQ0468727.1"/>
    </source>
</evidence>
<keyword evidence="3" id="KW-1185">Reference proteome</keyword>
<reference evidence="2 3" key="1">
    <citation type="submission" date="2023-07" db="EMBL/GenBank/DDBJ databases">
        <title>Genomic Encyclopedia of Type Strains, Phase IV (KMG-IV): sequencing the most valuable type-strain genomes for metagenomic binning, comparative biology and taxonomic classification.</title>
        <authorList>
            <person name="Goeker M."/>
        </authorList>
    </citation>
    <scope>NUCLEOTIDE SEQUENCE [LARGE SCALE GENOMIC DNA]</scope>
    <source>
        <strain evidence="2 3">DSM 19619</strain>
    </source>
</reference>